<gene>
    <name evidence="6" type="ORF">PLICRDRAFT_368528</name>
</gene>
<dbReference type="InterPro" id="IPR020097">
    <property type="entry name" value="PsdUridine_synth_TruA_a/b_dom"/>
</dbReference>
<feature type="domain" description="Pseudouridine synthase I TruA alpha/beta" evidence="5">
    <location>
        <begin position="272"/>
        <end position="397"/>
    </location>
</feature>
<dbReference type="AlphaFoldDB" id="A0A0C9T7C5"/>
<dbReference type="GO" id="GO:0005737">
    <property type="term" value="C:cytoplasm"/>
    <property type="evidence" value="ECO:0007669"/>
    <property type="project" value="TreeGrafter"/>
</dbReference>
<feature type="region of interest" description="Disordered" evidence="4">
    <location>
        <begin position="522"/>
        <end position="542"/>
    </location>
</feature>
<dbReference type="GO" id="GO:0009982">
    <property type="term" value="F:pseudouridine synthase activity"/>
    <property type="evidence" value="ECO:0007669"/>
    <property type="project" value="InterPro"/>
</dbReference>
<proteinExistence type="inferred from homology"/>
<dbReference type="SUPFAM" id="SSF55120">
    <property type="entry name" value="Pseudouridine synthase"/>
    <property type="match status" value="1"/>
</dbReference>
<reference evidence="6 7" key="1">
    <citation type="submission" date="2014-06" db="EMBL/GenBank/DDBJ databases">
        <title>Evolutionary Origins and Diversification of the Mycorrhizal Mutualists.</title>
        <authorList>
            <consortium name="DOE Joint Genome Institute"/>
            <consortium name="Mycorrhizal Genomics Consortium"/>
            <person name="Kohler A."/>
            <person name="Kuo A."/>
            <person name="Nagy L.G."/>
            <person name="Floudas D."/>
            <person name="Copeland A."/>
            <person name="Barry K.W."/>
            <person name="Cichocki N."/>
            <person name="Veneault-Fourrey C."/>
            <person name="LaButti K."/>
            <person name="Lindquist E.A."/>
            <person name="Lipzen A."/>
            <person name="Lundell T."/>
            <person name="Morin E."/>
            <person name="Murat C."/>
            <person name="Riley R."/>
            <person name="Ohm R."/>
            <person name="Sun H."/>
            <person name="Tunlid A."/>
            <person name="Henrissat B."/>
            <person name="Grigoriev I.V."/>
            <person name="Hibbett D.S."/>
            <person name="Martin F."/>
        </authorList>
    </citation>
    <scope>NUCLEOTIDE SEQUENCE [LARGE SCALE GENOMIC DNA]</scope>
    <source>
        <strain evidence="6 7">FD-325 SS-3</strain>
    </source>
</reference>
<protein>
    <recommendedName>
        <fullName evidence="5">Pseudouridine synthase I TruA alpha/beta domain-containing protein</fullName>
    </recommendedName>
</protein>
<dbReference type="Proteomes" id="UP000053263">
    <property type="component" value="Unassembled WGS sequence"/>
</dbReference>
<dbReference type="Pfam" id="PF01416">
    <property type="entry name" value="PseudoU_synth_1"/>
    <property type="match status" value="1"/>
</dbReference>
<dbReference type="GO" id="GO:1990481">
    <property type="term" value="P:mRNA pseudouridine synthesis"/>
    <property type="evidence" value="ECO:0007669"/>
    <property type="project" value="TreeGrafter"/>
</dbReference>
<keyword evidence="7" id="KW-1185">Reference proteome</keyword>
<organism evidence="6 7">
    <name type="scientific">Plicaturopsis crispa FD-325 SS-3</name>
    <dbReference type="NCBI Taxonomy" id="944288"/>
    <lineage>
        <taxon>Eukaryota</taxon>
        <taxon>Fungi</taxon>
        <taxon>Dikarya</taxon>
        <taxon>Basidiomycota</taxon>
        <taxon>Agaricomycotina</taxon>
        <taxon>Agaricomycetes</taxon>
        <taxon>Agaricomycetidae</taxon>
        <taxon>Amylocorticiales</taxon>
        <taxon>Amylocorticiaceae</taxon>
        <taxon>Plicatura</taxon>
        <taxon>Plicaturopsis crispa</taxon>
    </lineage>
</organism>
<dbReference type="InterPro" id="IPR020094">
    <property type="entry name" value="TruA/RsuA/RluB/E/F_N"/>
</dbReference>
<dbReference type="GO" id="GO:0003723">
    <property type="term" value="F:RNA binding"/>
    <property type="evidence" value="ECO:0007669"/>
    <property type="project" value="InterPro"/>
</dbReference>
<dbReference type="Gene3D" id="3.30.70.580">
    <property type="entry name" value="Pseudouridine synthase I, catalytic domain, N-terminal subdomain"/>
    <property type="match status" value="1"/>
</dbReference>
<evidence type="ECO:0000256" key="2">
    <source>
        <dbReference type="ARBA" id="ARBA00022694"/>
    </source>
</evidence>
<evidence type="ECO:0000313" key="7">
    <source>
        <dbReference type="Proteomes" id="UP000053263"/>
    </source>
</evidence>
<evidence type="ECO:0000256" key="1">
    <source>
        <dbReference type="ARBA" id="ARBA00009375"/>
    </source>
</evidence>
<dbReference type="PANTHER" id="PTHR11142">
    <property type="entry name" value="PSEUDOURIDYLATE SYNTHASE"/>
    <property type="match status" value="1"/>
</dbReference>
<dbReference type="EMBL" id="KN832572">
    <property type="protein sequence ID" value="KII84083.1"/>
    <property type="molecule type" value="Genomic_DNA"/>
</dbReference>
<dbReference type="InterPro" id="IPR020095">
    <property type="entry name" value="PsdUridine_synth_TruA_C"/>
</dbReference>
<dbReference type="InterPro" id="IPR020103">
    <property type="entry name" value="PsdUridine_synth_cat_dom_sf"/>
</dbReference>
<evidence type="ECO:0000259" key="5">
    <source>
        <dbReference type="Pfam" id="PF01416"/>
    </source>
</evidence>
<accession>A0A0C9T7C5</accession>
<dbReference type="HAMAP" id="MF_00171">
    <property type="entry name" value="TruA"/>
    <property type="match status" value="1"/>
</dbReference>
<dbReference type="GO" id="GO:0005634">
    <property type="term" value="C:nucleus"/>
    <property type="evidence" value="ECO:0007669"/>
    <property type="project" value="TreeGrafter"/>
</dbReference>
<name>A0A0C9T7C5_PLICR</name>
<dbReference type="Gene3D" id="3.30.70.660">
    <property type="entry name" value="Pseudouridine synthase I, catalytic domain, C-terminal subdomain"/>
    <property type="match status" value="1"/>
</dbReference>
<dbReference type="InterPro" id="IPR001406">
    <property type="entry name" value="PsdUridine_synth_TruA"/>
</dbReference>
<dbReference type="OrthoDB" id="25767at2759"/>
<keyword evidence="3" id="KW-0413">Isomerase</keyword>
<feature type="compositionally biased region" description="Basic and acidic residues" evidence="4">
    <location>
        <begin position="528"/>
        <end position="542"/>
    </location>
</feature>
<comment type="similarity">
    <text evidence="1">Belongs to the tRNA pseudouridine synthase TruA family.</text>
</comment>
<evidence type="ECO:0000256" key="3">
    <source>
        <dbReference type="ARBA" id="ARBA00023235"/>
    </source>
</evidence>
<keyword evidence="2" id="KW-0819">tRNA processing</keyword>
<evidence type="ECO:0000256" key="4">
    <source>
        <dbReference type="SAM" id="MobiDB-lite"/>
    </source>
</evidence>
<dbReference type="PANTHER" id="PTHR11142:SF5">
    <property type="entry name" value="TRNA PSEUDOURIDINE(38_39) SYNTHASE"/>
    <property type="match status" value="1"/>
</dbReference>
<sequence length="542" mass="60325">MSRSMRPWFRDRFLRSGSHLGDMLPPNSYHNWTREELIERLTALDRRDARSQSSGDHQTKASKQKLFNFSAHPTRKIALKFCYSGWAYNGLAFQISPTPLPTVEETIFKALAKLKLVDYDAGPEGCGWERCGRTDRGVSAAGQVISLWVRSAQSGHAGRPTLEGNDVRTPSPKPSFFVQQFDDDGAIQEGDIAPSAELALAGPSSAVPSPTPEKPELRYVSLLNRVLPPTIRVYAWSPIAPDFSARFACRWRHYKYFFSLRDLDLDRMRDGAARLVGDHDFRNVCKVDPSKQITNFTRTIKRADISAVPDEQDDMYVFDLVGSGFLYHQVRHIMAILFLVGTGLEKPSVVSALLNTDPALPTTTTDEEGLPLDLVDRKPEYQMADGLPLMLWDCGYDDSDVQWRTDGAEPGVKDAALLPGSGAELYQQLLSTHTHSRIHATLESHFLSAVARHHTPSPPLFPLSHTGLAASTRDNSGVVMQIPLGAGTFHRTAKYVPLLSRRRQDNVAMINERWLNKKSNKLADGADAVDHHTAGRPDEGDE</sequence>
<dbReference type="HOGENOM" id="CLU_014673_2_2_1"/>
<dbReference type="GO" id="GO:0031119">
    <property type="term" value="P:tRNA pseudouridine synthesis"/>
    <property type="evidence" value="ECO:0007669"/>
    <property type="project" value="TreeGrafter"/>
</dbReference>
<evidence type="ECO:0000313" key="6">
    <source>
        <dbReference type="EMBL" id="KII84083.1"/>
    </source>
</evidence>